<reference evidence="12 13" key="1">
    <citation type="submission" date="2017-09" db="EMBL/GenBank/DDBJ databases">
        <title>Genomic, metabolic, and phenotypic characteristics of bacterial isolates from the natural microbiome of the model nematode Caenorhabditis elegans.</title>
        <authorList>
            <person name="Zimmermann J."/>
            <person name="Obeng N."/>
            <person name="Yang W."/>
            <person name="Obeng O."/>
            <person name="Kissoyan K."/>
            <person name="Pees B."/>
            <person name="Dirksen P."/>
            <person name="Hoppner M."/>
            <person name="Franke A."/>
            <person name="Rosenstiel P."/>
            <person name="Leippe M."/>
            <person name="Dierking K."/>
            <person name="Kaleta C."/>
            <person name="Schulenburg H."/>
        </authorList>
    </citation>
    <scope>NUCLEOTIDE SEQUENCE [LARGE SCALE GENOMIC DNA]</scope>
    <source>
        <strain evidence="10 13">MYb25</strain>
        <strain evidence="11 12">MYb44</strain>
    </source>
</reference>
<evidence type="ECO:0000313" key="13">
    <source>
        <dbReference type="Proteomes" id="UP000238534"/>
    </source>
</evidence>
<keyword evidence="3 7" id="KW-0732">Signal</keyword>
<dbReference type="PROSITE" id="PS51257">
    <property type="entry name" value="PROKAR_LIPOPROTEIN"/>
    <property type="match status" value="1"/>
</dbReference>
<evidence type="ECO:0000259" key="9">
    <source>
        <dbReference type="Pfam" id="PF14322"/>
    </source>
</evidence>
<feature type="signal peptide" evidence="7">
    <location>
        <begin position="1"/>
        <end position="22"/>
    </location>
</feature>
<dbReference type="Pfam" id="PF07980">
    <property type="entry name" value="SusD_RagB"/>
    <property type="match status" value="1"/>
</dbReference>
<dbReference type="InterPro" id="IPR019734">
    <property type="entry name" value="TPR_rpt"/>
</dbReference>
<name>A0A2S9CSQ8_CHRCI</name>
<dbReference type="EMBL" id="PCPH01000003">
    <property type="protein sequence ID" value="PRB89782.1"/>
    <property type="molecule type" value="Genomic_DNA"/>
</dbReference>
<dbReference type="InterPro" id="IPR011990">
    <property type="entry name" value="TPR-like_helical_dom_sf"/>
</dbReference>
<dbReference type="AlphaFoldDB" id="A0A2S9CSQ8"/>
<dbReference type="InterPro" id="IPR012944">
    <property type="entry name" value="SusD_RagB_dom"/>
</dbReference>
<dbReference type="Proteomes" id="UP000238325">
    <property type="component" value="Unassembled WGS sequence"/>
</dbReference>
<dbReference type="OrthoDB" id="5694214at2"/>
<evidence type="ECO:0000313" key="11">
    <source>
        <dbReference type="EMBL" id="PRB89782.1"/>
    </source>
</evidence>
<dbReference type="PROSITE" id="PS50005">
    <property type="entry name" value="TPR"/>
    <property type="match status" value="1"/>
</dbReference>
<keyword evidence="6" id="KW-0802">TPR repeat</keyword>
<feature type="repeat" description="TPR" evidence="6">
    <location>
        <begin position="220"/>
        <end position="253"/>
    </location>
</feature>
<evidence type="ECO:0000313" key="10">
    <source>
        <dbReference type="EMBL" id="PRB83540.1"/>
    </source>
</evidence>
<dbReference type="InterPro" id="IPR033985">
    <property type="entry name" value="SusD-like_N"/>
</dbReference>
<organism evidence="10 13">
    <name type="scientific">Chryseobacterium culicis</name>
    <dbReference type="NCBI Taxonomy" id="680127"/>
    <lineage>
        <taxon>Bacteria</taxon>
        <taxon>Pseudomonadati</taxon>
        <taxon>Bacteroidota</taxon>
        <taxon>Flavobacteriia</taxon>
        <taxon>Flavobacteriales</taxon>
        <taxon>Weeksellaceae</taxon>
        <taxon>Chryseobacterium group</taxon>
        <taxon>Chryseobacterium</taxon>
    </lineage>
</organism>
<evidence type="ECO:0000256" key="5">
    <source>
        <dbReference type="ARBA" id="ARBA00023237"/>
    </source>
</evidence>
<accession>A0A2S9CSQ8</accession>
<feature type="chain" id="PRO_5015784264" evidence="7">
    <location>
        <begin position="23"/>
        <end position="479"/>
    </location>
</feature>
<sequence length="479" mass="52838">MKKNIVRIVLFASLAFTATSCTDDLSVQPNDRLIVDNYYTTEGDFRRGVDYAYDAFKAGGYYAGDNSQVIIPDILSDNLIQNPQGRRSNNDGYNLNFAGNVGEITSVYGAGYAVAARANAVLDKINNLPAGAFRTNIEAEARGLRAITHFDIVRRYCKIPTQSADAGTSMGIAYVDKFDPFLITTRSLNVNQVYDRILGDLLFAEQNITQSANVGKLTKAAVQGMLSRVYLYKGDYDNAILWGQKAIALKPSVGAIGTFKNIWNDTSTDGVLFKVLNSSIENIKTGSAYNQTVGGQIKSEYVVDYDLYTKFVDTDIRKSSYIITSPFNGKNYNNVIKYKQATDKPIEAVDVKYLRTSEVLLNVAEAMYKKGNEAGALGLLNTLRAQRYSGFVPGTESGQALWNEIMLQRRLELAFETDRFFTLKRLALPIQRSNFGPESNGAGNPATVLSLPVASHKWQLPIPQGAIDNNPQIQQNPGY</sequence>
<evidence type="ECO:0000256" key="2">
    <source>
        <dbReference type="ARBA" id="ARBA00006275"/>
    </source>
</evidence>
<keyword evidence="4" id="KW-0472">Membrane</keyword>
<evidence type="ECO:0000256" key="6">
    <source>
        <dbReference type="PROSITE-ProRule" id="PRU00339"/>
    </source>
</evidence>
<evidence type="ECO:0000313" key="12">
    <source>
        <dbReference type="Proteomes" id="UP000238325"/>
    </source>
</evidence>
<comment type="subcellular location">
    <subcellularLocation>
        <location evidence="1">Cell outer membrane</location>
    </subcellularLocation>
</comment>
<evidence type="ECO:0000256" key="4">
    <source>
        <dbReference type="ARBA" id="ARBA00023136"/>
    </source>
</evidence>
<keyword evidence="5" id="KW-0998">Cell outer membrane</keyword>
<dbReference type="Gene3D" id="1.25.40.900">
    <property type="match status" value="1"/>
</dbReference>
<protein>
    <submittedName>
        <fullName evidence="10">RagB/SusD family nutrient uptake outer membrane protein</fullName>
    </submittedName>
</protein>
<feature type="domain" description="RagB/SusD" evidence="8">
    <location>
        <begin position="332"/>
        <end position="479"/>
    </location>
</feature>
<dbReference type="Gene3D" id="2.20.20.130">
    <property type="match status" value="1"/>
</dbReference>
<evidence type="ECO:0000256" key="7">
    <source>
        <dbReference type="SAM" id="SignalP"/>
    </source>
</evidence>
<proteinExistence type="inferred from homology"/>
<dbReference type="GO" id="GO:0009279">
    <property type="term" value="C:cell outer membrane"/>
    <property type="evidence" value="ECO:0007669"/>
    <property type="project" value="UniProtKB-SubCell"/>
</dbReference>
<dbReference type="SUPFAM" id="SSF48452">
    <property type="entry name" value="TPR-like"/>
    <property type="match status" value="1"/>
</dbReference>
<evidence type="ECO:0000259" key="8">
    <source>
        <dbReference type="Pfam" id="PF07980"/>
    </source>
</evidence>
<dbReference type="Proteomes" id="UP000238534">
    <property type="component" value="Unassembled WGS sequence"/>
</dbReference>
<dbReference type="Gene3D" id="1.25.40.390">
    <property type="match status" value="1"/>
</dbReference>
<dbReference type="Pfam" id="PF14322">
    <property type="entry name" value="SusD-like_3"/>
    <property type="match status" value="1"/>
</dbReference>
<evidence type="ECO:0000256" key="3">
    <source>
        <dbReference type="ARBA" id="ARBA00022729"/>
    </source>
</evidence>
<comment type="caution">
    <text evidence="10">The sequence shown here is derived from an EMBL/GenBank/DDBJ whole genome shotgun (WGS) entry which is preliminary data.</text>
</comment>
<keyword evidence="12" id="KW-1185">Reference proteome</keyword>
<gene>
    <name evidence="10" type="ORF">CQ022_15650</name>
    <name evidence="11" type="ORF">CQ033_14545</name>
</gene>
<dbReference type="RefSeq" id="WP_105683268.1">
    <property type="nucleotide sequence ID" value="NZ_JBBGZD010000002.1"/>
</dbReference>
<comment type="similarity">
    <text evidence="2">Belongs to the SusD family.</text>
</comment>
<feature type="domain" description="SusD-like N-terminal" evidence="9">
    <location>
        <begin position="89"/>
        <end position="231"/>
    </location>
</feature>
<evidence type="ECO:0000256" key="1">
    <source>
        <dbReference type="ARBA" id="ARBA00004442"/>
    </source>
</evidence>
<dbReference type="EMBL" id="PCPP01000002">
    <property type="protein sequence ID" value="PRB83540.1"/>
    <property type="molecule type" value="Genomic_DNA"/>
</dbReference>